<evidence type="ECO:0000259" key="2">
    <source>
        <dbReference type="Pfam" id="PF03372"/>
    </source>
</evidence>
<evidence type="ECO:0000313" key="3">
    <source>
        <dbReference type="EMBL" id="KOB68753.1"/>
    </source>
</evidence>
<dbReference type="PANTHER" id="PTHR12121:SF34">
    <property type="entry name" value="PROTEIN ANGEL"/>
    <property type="match status" value="1"/>
</dbReference>
<dbReference type="AlphaFoldDB" id="A0A0L7KZR6"/>
<evidence type="ECO:0000256" key="1">
    <source>
        <dbReference type="SAM" id="MobiDB-lite"/>
    </source>
</evidence>
<sequence>MARSVNCMDMGKRRYFTVTCERLDYKAHVRKLTHLSCRSEKCGLDCIDWEARRQFHSNTMSLSKHSKKAPPNSHQLDQTEKMSESSQPTGNHASYGGSFDVSTEEDSGGNWKRVESSYPSGRDQSCDIPSDFRVWEPVGTQSHSGNGNTFRFKVVSYNVLAQYLLECHPYLYTDCSPTNLKWIVRAPRLYDEIISLEPDILCLQEVQVSHLANFYSKFEKLGYSLIFKQKTGSRQDGCAIYYKRSLFELKDHISVEFYQPDLPILNRDNIGVMVKLAPKGPGPDIVVATTHLLYNPKRTDVRLAQMQVSGHLPVVLTGDFNSLPESAVIKLLDRGHVSFLIGYSASNFRDSSDWERIGVMDNCQHLSVYLNRQQGKETNFTNVKIFNSEYSDSSAGQGLAPPAARTPFSDYFNSGQLGHNLRLTSVYDKYKANGTYEASTFQDYWVTVDYIYYRSVC</sequence>
<protein>
    <submittedName>
        <fullName evidence="3">Putative carbon catabolite repressor protein</fullName>
    </submittedName>
</protein>
<evidence type="ECO:0000313" key="4">
    <source>
        <dbReference type="Proteomes" id="UP000037510"/>
    </source>
</evidence>
<gene>
    <name evidence="3" type="ORF">OBRU01_17877</name>
</gene>
<dbReference type="Gene3D" id="3.60.10.10">
    <property type="entry name" value="Endonuclease/exonuclease/phosphatase"/>
    <property type="match status" value="1"/>
</dbReference>
<dbReference type="SUPFAM" id="SSF56219">
    <property type="entry name" value="DNase I-like"/>
    <property type="match status" value="1"/>
</dbReference>
<proteinExistence type="predicted"/>
<comment type="caution">
    <text evidence="3">The sequence shown here is derived from an EMBL/GenBank/DDBJ whole genome shotgun (WGS) entry which is preliminary data.</text>
</comment>
<keyword evidence="4" id="KW-1185">Reference proteome</keyword>
<dbReference type="EMBL" id="JTDY01003976">
    <property type="protein sequence ID" value="KOB68753.1"/>
    <property type="molecule type" value="Genomic_DNA"/>
</dbReference>
<organism evidence="3 4">
    <name type="scientific">Operophtera brumata</name>
    <name type="common">Winter moth</name>
    <name type="synonym">Phalaena brumata</name>
    <dbReference type="NCBI Taxonomy" id="104452"/>
    <lineage>
        <taxon>Eukaryota</taxon>
        <taxon>Metazoa</taxon>
        <taxon>Ecdysozoa</taxon>
        <taxon>Arthropoda</taxon>
        <taxon>Hexapoda</taxon>
        <taxon>Insecta</taxon>
        <taxon>Pterygota</taxon>
        <taxon>Neoptera</taxon>
        <taxon>Endopterygota</taxon>
        <taxon>Lepidoptera</taxon>
        <taxon>Glossata</taxon>
        <taxon>Ditrysia</taxon>
        <taxon>Geometroidea</taxon>
        <taxon>Geometridae</taxon>
        <taxon>Larentiinae</taxon>
        <taxon>Operophtera</taxon>
    </lineage>
</organism>
<feature type="region of interest" description="Disordered" evidence="1">
    <location>
        <begin position="60"/>
        <end position="125"/>
    </location>
</feature>
<dbReference type="Pfam" id="PF03372">
    <property type="entry name" value="Exo_endo_phos"/>
    <property type="match status" value="1"/>
</dbReference>
<dbReference type="InterPro" id="IPR050410">
    <property type="entry name" value="CCR4/nocturin_mRNA_transcr"/>
</dbReference>
<accession>A0A0L7KZR6</accession>
<dbReference type="InterPro" id="IPR005135">
    <property type="entry name" value="Endo/exonuclease/phosphatase"/>
</dbReference>
<reference evidence="3 4" key="1">
    <citation type="journal article" date="2015" name="Genome Biol. Evol.">
        <title>The genome of winter moth (Operophtera brumata) provides a genomic perspective on sexual dimorphism and phenology.</title>
        <authorList>
            <person name="Derks M.F."/>
            <person name="Smit S."/>
            <person name="Salis L."/>
            <person name="Schijlen E."/>
            <person name="Bossers A."/>
            <person name="Mateman C."/>
            <person name="Pijl A.S."/>
            <person name="de Ridder D."/>
            <person name="Groenen M.A."/>
            <person name="Visser M.E."/>
            <person name="Megens H.J."/>
        </authorList>
    </citation>
    <scope>NUCLEOTIDE SEQUENCE [LARGE SCALE GENOMIC DNA]</scope>
    <source>
        <strain evidence="3">WM2013NL</strain>
        <tissue evidence="3">Head and thorax</tissue>
    </source>
</reference>
<name>A0A0L7KZR6_OPEBR</name>
<dbReference type="Proteomes" id="UP000037510">
    <property type="component" value="Unassembled WGS sequence"/>
</dbReference>
<feature type="domain" description="Endonuclease/exonuclease/phosphatase" evidence="2">
    <location>
        <begin position="156"/>
        <end position="454"/>
    </location>
</feature>
<dbReference type="STRING" id="104452.A0A0L7KZR6"/>
<dbReference type="InterPro" id="IPR036691">
    <property type="entry name" value="Endo/exonu/phosph_ase_sf"/>
</dbReference>
<dbReference type="PANTHER" id="PTHR12121">
    <property type="entry name" value="CARBON CATABOLITE REPRESSOR PROTEIN 4"/>
    <property type="match status" value="1"/>
</dbReference>
<dbReference type="GO" id="GO:0000175">
    <property type="term" value="F:3'-5'-RNA exonuclease activity"/>
    <property type="evidence" value="ECO:0007669"/>
    <property type="project" value="TreeGrafter"/>
</dbReference>